<dbReference type="Gene3D" id="1.20.1070.10">
    <property type="entry name" value="Rhodopsin 7-helix transmembrane proteins"/>
    <property type="match status" value="1"/>
</dbReference>
<evidence type="ECO:0000256" key="6">
    <source>
        <dbReference type="RuleBase" id="RU000688"/>
    </source>
</evidence>
<dbReference type="HOGENOM" id="CLU_1108214_0_0_1"/>
<gene>
    <name evidence="9" type="ORF">NEMVEDRAFT_v1g202979</name>
</gene>
<feature type="domain" description="G-protein coupled receptors family 1 profile" evidence="8">
    <location>
        <begin position="41"/>
        <end position="160"/>
    </location>
</feature>
<dbReference type="Pfam" id="PF00001">
    <property type="entry name" value="7tm_1"/>
    <property type="match status" value="1"/>
</dbReference>
<evidence type="ECO:0000256" key="1">
    <source>
        <dbReference type="ARBA" id="ARBA00004651"/>
    </source>
</evidence>
<protein>
    <recommendedName>
        <fullName evidence="8">G-protein coupled receptors family 1 profile domain-containing protein</fullName>
    </recommendedName>
</protein>
<proteinExistence type="inferred from homology"/>
<keyword evidence="2" id="KW-1003">Cell membrane</keyword>
<keyword evidence="6" id="KW-0297">G-protein coupled receptor</keyword>
<feature type="transmembrane region" description="Helical" evidence="7">
    <location>
        <begin position="104"/>
        <end position="125"/>
    </location>
</feature>
<sequence length="251" mass="27791">MTNNFSCYFYSTWAQKGPKTQTEFAIIFGLNGITILPAIVLNTLVLISIWRTPALHTPSMVLMTNLALSDLAVGAIAQPIMIAYAALEFEVDNWPRTFCYVATIFGNAGTVFGGVSMFSLTAIAIDRFLALHYHLRYPAIVTAKKAIAVCLVFWAFSFFLVAIWYILGNKIYTLIVNVCIVVLFGITIVSYFKIYKVIKRHQTQIHVVESSVTACGETGSNAHNTANTKRLPSRRDEGIANSDTLHVTGQH</sequence>
<dbReference type="InterPro" id="IPR000276">
    <property type="entry name" value="GPCR_Rhodpsn"/>
</dbReference>
<keyword evidence="4 7" id="KW-1133">Transmembrane helix</keyword>
<dbReference type="EMBL" id="DS469545">
    <property type="protein sequence ID" value="EDO44332.1"/>
    <property type="molecule type" value="Genomic_DNA"/>
</dbReference>
<keyword evidence="6" id="KW-0807">Transducer</keyword>
<dbReference type="SUPFAM" id="SSF81321">
    <property type="entry name" value="Family A G protein-coupled receptor-like"/>
    <property type="match status" value="1"/>
</dbReference>
<evidence type="ECO:0000256" key="3">
    <source>
        <dbReference type="ARBA" id="ARBA00022692"/>
    </source>
</evidence>
<dbReference type="Proteomes" id="UP000001593">
    <property type="component" value="Unassembled WGS sequence"/>
</dbReference>
<keyword evidence="10" id="KW-1185">Reference proteome</keyword>
<feature type="transmembrane region" description="Helical" evidence="7">
    <location>
        <begin position="171"/>
        <end position="192"/>
    </location>
</feature>
<reference evidence="9 10" key="1">
    <citation type="journal article" date="2007" name="Science">
        <title>Sea anemone genome reveals ancestral eumetazoan gene repertoire and genomic organization.</title>
        <authorList>
            <person name="Putnam N.H."/>
            <person name="Srivastava M."/>
            <person name="Hellsten U."/>
            <person name="Dirks B."/>
            <person name="Chapman J."/>
            <person name="Salamov A."/>
            <person name="Terry A."/>
            <person name="Shapiro H."/>
            <person name="Lindquist E."/>
            <person name="Kapitonov V.V."/>
            <person name="Jurka J."/>
            <person name="Genikhovich G."/>
            <person name="Grigoriev I.V."/>
            <person name="Lucas S.M."/>
            <person name="Steele R.E."/>
            <person name="Finnerty J.R."/>
            <person name="Technau U."/>
            <person name="Martindale M.Q."/>
            <person name="Rokhsar D.S."/>
        </authorList>
    </citation>
    <scope>NUCLEOTIDE SEQUENCE [LARGE SCALE GENOMIC DNA]</scope>
    <source>
        <strain evidence="10">CH2 X CH6</strain>
    </source>
</reference>
<accession>A7RW10</accession>
<dbReference type="GO" id="GO:0004930">
    <property type="term" value="F:G protein-coupled receptor activity"/>
    <property type="evidence" value="ECO:0007669"/>
    <property type="project" value="UniProtKB-KW"/>
</dbReference>
<dbReference type="PRINTS" id="PR00237">
    <property type="entry name" value="GPCRRHODOPSN"/>
</dbReference>
<dbReference type="eggNOG" id="KOG3656">
    <property type="taxonomic scope" value="Eukaryota"/>
</dbReference>
<evidence type="ECO:0000256" key="2">
    <source>
        <dbReference type="ARBA" id="ARBA00022475"/>
    </source>
</evidence>
<evidence type="ECO:0000313" key="10">
    <source>
        <dbReference type="Proteomes" id="UP000001593"/>
    </source>
</evidence>
<dbReference type="OMA" id="CYVATIF"/>
<keyword evidence="5 7" id="KW-0472">Membrane</keyword>
<dbReference type="PROSITE" id="PS00237">
    <property type="entry name" value="G_PROTEIN_RECEP_F1_1"/>
    <property type="match status" value="1"/>
</dbReference>
<dbReference type="GO" id="GO:0005886">
    <property type="term" value="C:plasma membrane"/>
    <property type="evidence" value="ECO:0007669"/>
    <property type="project" value="UniProtKB-SubCell"/>
</dbReference>
<dbReference type="PROSITE" id="PS50262">
    <property type="entry name" value="G_PROTEIN_RECEP_F1_2"/>
    <property type="match status" value="1"/>
</dbReference>
<evidence type="ECO:0000259" key="8">
    <source>
        <dbReference type="PROSITE" id="PS50262"/>
    </source>
</evidence>
<evidence type="ECO:0000256" key="5">
    <source>
        <dbReference type="ARBA" id="ARBA00023136"/>
    </source>
</evidence>
<organism evidence="9 10">
    <name type="scientific">Nematostella vectensis</name>
    <name type="common">Starlet sea anemone</name>
    <dbReference type="NCBI Taxonomy" id="45351"/>
    <lineage>
        <taxon>Eukaryota</taxon>
        <taxon>Metazoa</taxon>
        <taxon>Cnidaria</taxon>
        <taxon>Anthozoa</taxon>
        <taxon>Hexacorallia</taxon>
        <taxon>Actiniaria</taxon>
        <taxon>Edwardsiidae</taxon>
        <taxon>Nematostella</taxon>
    </lineage>
</organism>
<feature type="transmembrane region" description="Helical" evidence="7">
    <location>
        <begin position="24"/>
        <end position="50"/>
    </location>
</feature>
<dbReference type="InParanoid" id="A7RW10"/>
<dbReference type="InterPro" id="IPR017452">
    <property type="entry name" value="GPCR_Rhodpsn_7TM"/>
</dbReference>
<dbReference type="STRING" id="45351.A7RW10"/>
<comment type="similarity">
    <text evidence="6">Belongs to the G-protein coupled receptor 1 family.</text>
</comment>
<dbReference type="PANTHER" id="PTHR22750">
    <property type="entry name" value="G-PROTEIN COUPLED RECEPTOR"/>
    <property type="match status" value="1"/>
</dbReference>
<dbReference type="CDD" id="cd00637">
    <property type="entry name" value="7tm_classA_rhodopsin-like"/>
    <property type="match status" value="1"/>
</dbReference>
<keyword evidence="6" id="KW-0675">Receptor</keyword>
<evidence type="ECO:0000256" key="4">
    <source>
        <dbReference type="ARBA" id="ARBA00022989"/>
    </source>
</evidence>
<dbReference type="AlphaFoldDB" id="A7RW10"/>
<feature type="transmembrane region" description="Helical" evidence="7">
    <location>
        <begin position="146"/>
        <end position="165"/>
    </location>
</feature>
<feature type="transmembrane region" description="Helical" evidence="7">
    <location>
        <begin position="62"/>
        <end position="84"/>
    </location>
</feature>
<keyword evidence="3 6" id="KW-0812">Transmembrane</keyword>
<evidence type="ECO:0000256" key="7">
    <source>
        <dbReference type="SAM" id="Phobius"/>
    </source>
</evidence>
<evidence type="ECO:0000313" key="9">
    <source>
        <dbReference type="EMBL" id="EDO44332.1"/>
    </source>
</evidence>
<dbReference type="PhylomeDB" id="A7RW10"/>
<comment type="subcellular location">
    <subcellularLocation>
        <location evidence="1">Cell membrane</location>
        <topology evidence="1">Multi-pass membrane protein</topology>
    </subcellularLocation>
</comment>
<name>A7RW10_NEMVE</name>